<evidence type="ECO:0000313" key="1">
    <source>
        <dbReference type="EMBL" id="MBF1447880.1"/>
    </source>
</evidence>
<organism evidence="1 2">
    <name type="scientific">Prevotella nigrescens</name>
    <dbReference type="NCBI Taxonomy" id="28133"/>
    <lineage>
        <taxon>Bacteria</taxon>
        <taxon>Pseudomonadati</taxon>
        <taxon>Bacteroidota</taxon>
        <taxon>Bacteroidia</taxon>
        <taxon>Bacteroidales</taxon>
        <taxon>Prevotellaceae</taxon>
        <taxon>Prevotella</taxon>
    </lineage>
</organism>
<accession>A0A9D5WZT2</accession>
<sequence>MKRILLVAAVLFSISMGAMAQSAKSALQFVDDKGNVIPDGSVFEVTEIIKDEDFGTIYMKPNLFIKNVSGLKKEVAMKLDLKSMPEGKIQCCIGNCDFYDTPSIHTSGSISIAAGKSESIETEWFIPAETTTPKCWTAVFTAGLCKLGAAAYEYSEDGPSIKVRFGKDPTAVTSVKENTVTEVERYNVQGQKISKPCKGINIIKLSNGKTVKKLIP</sequence>
<protein>
    <submittedName>
        <fullName evidence="1">Uncharacterized protein</fullName>
    </submittedName>
</protein>
<dbReference type="RefSeq" id="WP_004367009.1">
    <property type="nucleotide sequence ID" value="NZ_CALIZO010000015.1"/>
</dbReference>
<dbReference type="EMBL" id="JABZTM010000162">
    <property type="protein sequence ID" value="MBF1447880.1"/>
    <property type="molecule type" value="Genomic_DNA"/>
</dbReference>
<name>A0A9D5WZT2_9BACT</name>
<gene>
    <name evidence="1" type="ORF">HXN55_10975</name>
</gene>
<dbReference type="Proteomes" id="UP000787419">
    <property type="component" value="Unassembled WGS sequence"/>
</dbReference>
<proteinExistence type="predicted"/>
<comment type="caution">
    <text evidence="1">The sequence shown here is derived from an EMBL/GenBank/DDBJ whole genome shotgun (WGS) entry which is preliminary data.</text>
</comment>
<evidence type="ECO:0000313" key="2">
    <source>
        <dbReference type="Proteomes" id="UP000787419"/>
    </source>
</evidence>
<dbReference type="AlphaFoldDB" id="A0A9D5WZT2"/>
<reference evidence="1" key="1">
    <citation type="submission" date="2020-04" db="EMBL/GenBank/DDBJ databases">
        <title>Deep metagenomics examines the oral microbiome during advanced dental caries in children, revealing novel taxa and co-occurrences with host molecules.</title>
        <authorList>
            <person name="Baker J.L."/>
            <person name="Morton J.T."/>
            <person name="Dinis M."/>
            <person name="Alvarez R."/>
            <person name="Tran N.C."/>
            <person name="Knight R."/>
            <person name="Edlund A."/>
        </authorList>
    </citation>
    <scope>NUCLEOTIDE SEQUENCE</scope>
    <source>
        <strain evidence="1">JCVI_32_bin.50</strain>
    </source>
</reference>